<dbReference type="RefSeq" id="WP_249331599.1">
    <property type="nucleotide sequence ID" value="NZ_JACRSY010000004.1"/>
</dbReference>
<feature type="domain" description="Xylose isomerase-like TIM barrel" evidence="1">
    <location>
        <begin position="98"/>
        <end position="241"/>
    </location>
</feature>
<dbReference type="Pfam" id="PF01261">
    <property type="entry name" value="AP_endonuc_2"/>
    <property type="match status" value="1"/>
</dbReference>
<dbReference type="InterPro" id="IPR036237">
    <property type="entry name" value="Xyl_isomerase-like_sf"/>
</dbReference>
<proteinExistence type="predicted"/>
<protein>
    <submittedName>
        <fullName evidence="2">TIM barrel protein</fullName>
    </submittedName>
</protein>
<sequence>MERLFHISTINKYLEWFEDDWDKIKAFSERHQMDGVELGLTLDYDISRIPEGIVKGVHLSFYPMWLDFWQGNLEKVEQILGSKEAVRAYYGGEDKQVMIDTYKKQYERAKTLGAKYMVFHVSHVCIEDSFTWKFDYTDEEIIDAAIELLNEVFPADEEGPLLLFENLWWPGLNYLDKEVTHKLIKGVKYAQKGLLIDISHLILTNLQIGTEKSCYAYIKEVVKNLGELKDYIYGMHLNKTLPKYYMSQDRSYLLERYRETQAPMLKNRILKQHIQKLDPHRPFDHEIAKKIVECINPKFCVYETNPADIYEMAYFLKQQNKALGILYK</sequence>
<dbReference type="EMBL" id="JACRSY010000004">
    <property type="protein sequence ID" value="MBC8578622.1"/>
    <property type="molecule type" value="Genomic_DNA"/>
</dbReference>
<dbReference type="SUPFAM" id="SSF51658">
    <property type="entry name" value="Xylose isomerase-like"/>
    <property type="match status" value="1"/>
</dbReference>
<keyword evidence="3" id="KW-1185">Reference proteome</keyword>
<reference evidence="2" key="1">
    <citation type="submission" date="2020-08" db="EMBL/GenBank/DDBJ databases">
        <title>Genome public.</title>
        <authorList>
            <person name="Liu C."/>
            <person name="Sun Q."/>
        </authorList>
    </citation>
    <scope>NUCLEOTIDE SEQUENCE</scope>
    <source>
        <strain evidence="2">NSJ-12</strain>
    </source>
</reference>
<evidence type="ECO:0000259" key="1">
    <source>
        <dbReference type="Pfam" id="PF01261"/>
    </source>
</evidence>
<dbReference type="Gene3D" id="3.20.20.150">
    <property type="entry name" value="Divalent-metal-dependent TIM barrel enzymes"/>
    <property type="match status" value="1"/>
</dbReference>
<dbReference type="InterPro" id="IPR013022">
    <property type="entry name" value="Xyl_isomerase-like_TIM-brl"/>
</dbReference>
<comment type="caution">
    <text evidence="2">The sequence shown here is derived from an EMBL/GenBank/DDBJ whole genome shotgun (WGS) entry which is preliminary data.</text>
</comment>
<evidence type="ECO:0000313" key="3">
    <source>
        <dbReference type="Proteomes" id="UP000655830"/>
    </source>
</evidence>
<gene>
    <name evidence="2" type="ORF">H8718_03650</name>
</gene>
<name>A0A926EHN3_9FIRM</name>
<organism evidence="2 3">
    <name type="scientific">Zhenhengia yiwuensis</name>
    <dbReference type="NCBI Taxonomy" id="2763666"/>
    <lineage>
        <taxon>Bacteria</taxon>
        <taxon>Bacillati</taxon>
        <taxon>Bacillota</taxon>
        <taxon>Clostridia</taxon>
        <taxon>Lachnospirales</taxon>
        <taxon>Lachnospiraceae</taxon>
        <taxon>Zhenhengia</taxon>
    </lineage>
</organism>
<dbReference type="Proteomes" id="UP000655830">
    <property type="component" value="Unassembled WGS sequence"/>
</dbReference>
<dbReference type="AlphaFoldDB" id="A0A926EHN3"/>
<accession>A0A926EHN3</accession>
<evidence type="ECO:0000313" key="2">
    <source>
        <dbReference type="EMBL" id="MBC8578622.1"/>
    </source>
</evidence>